<reference evidence="2 3" key="1">
    <citation type="submission" date="2018-08" db="EMBL/GenBank/DDBJ databases">
        <authorList>
            <person name="Laetsch R D."/>
            <person name="Stevens L."/>
            <person name="Kumar S."/>
            <person name="Blaxter L. M."/>
        </authorList>
    </citation>
    <scope>NUCLEOTIDE SEQUENCE [LARGE SCALE GENOMIC DNA]</scope>
</reference>
<sequence length="268" mass="29494">TGVDGVSLSLYAQFEDKARYLLEFCKAFHQVTLFINNQFAFRQNRLTSMNSPLFCNHDRCIDDALYSRRSLNSRASSNSTSGVVSDKLGSEADKDCEWTDTCGVVSDYSCEEMQPFTVEDLAGEMDKTSIHAVAEVVVSTQDQATSTESDILGVHHPDTSSRNKEANSSKKTTETTNETAVSTSCNNSVIRNVKSTKELENKEDGKVNADNVVNLTQKKPSFTDNDASDTNSIVLPITQAKVGSCSQKCEEMEKAELTMDVILKQPPQ</sequence>
<organism evidence="2 3">
    <name type="scientific">Onchocerca ochengi</name>
    <name type="common">Filarial nematode worm</name>
    <dbReference type="NCBI Taxonomy" id="42157"/>
    <lineage>
        <taxon>Eukaryota</taxon>
        <taxon>Metazoa</taxon>
        <taxon>Ecdysozoa</taxon>
        <taxon>Nematoda</taxon>
        <taxon>Chromadorea</taxon>
        <taxon>Rhabditida</taxon>
        <taxon>Spirurina</taxon>
        <taxon>Spiruromorpha</taxon>
        <taxon>Filarioidea</taxon>
        <taxon>Onchocercidae</taxon>
        <taxon>Onchocerca</taxon>
    </lineage>
</organism>
<feature type="compositionally biased region" description="Basic and acidic residues" evidence="1">
    <location>
        <begin position="153"/>
        <end position="173"/>
    </location>
</feature>
<accession>A0A3P7KH07</accession>
<evidence type="ECO:0000313" key="2">
    <source>
        <dbReference type="EMBL" id="VDM97232.1"/>
    </source>
</evidence>
<evidence type="ECO:0000256" key="1">
    <source>
        <dbReference type="SAM" id="MobiDB-lite"/>
    </source>
</evidence>
<name>A0A3P7KH07_ONCOC</name>
<keyword evidence="3" id="KW-1185">Reference proteome</keyword>
<dbReference type="AlphaFoldDB" id="A0A3P7KH07"/>
<protein>
    <submittedName>
        <fullName evidence="2">Uncharacterized protein</fullName>
    </submittedName>
</protein>
<feature type="compositionally biased region" description="Low complexity" evidence="1">
    <location>
        <begin position="174"/>
        <end position="184"/>
    </location>
</feature>
<feature type="non-terminal residue" evidence="2">
    <location>
        <position position="1"/>
    </location>
</feature>
<feature type="region of interest" description="Disordered" evidence="1">
    <location>
        <begin position="141"/>
        <end position="184"/>
    </location>
</feature>
<dbReference type="EMBL" id="UYRW01008921">
    <property type="protein sequence ID" value="VDM97232.1"/>
    <property type="molecule type" value="Genomic_DNA"/>
</dbReference>
<dbReference type="Proteomes" id="UP000271087">
    <property type="component" value="Unassembled WGS sequence"/>
</dbReference>
<evidence type="ECO:0000313" key="3">
    <source>
        <dbReference type="Proteomes" id="UP000271087"/>
    </source>
</evidence>
<proteinExistence type="predicted"/>
<gene>
    <name evidence="2" type="ORF">NOO_LOCUS11837</name>
</gene>